<protein>
    <submittedName>
        <fullName evidence="1">Uncharacterized protein</fullName>
    </submittedName>
</protein>
<name>A0A0C2PWL2_9AGAM</name>
<dbReference type="HOGENOM" id="CLU_1865388_0_0_1"/>
<evidence type="ECO:0000313" key="2">
    <source>
        <dbReference type="Proteomes" id="UP000053820"/>
    </source>
</evidence>
<evidence type="ECO:0000313" key="1">
    <source>
        <dbReference type="EMBL" id="KIJ57485.1"/>
    </source>
</evidence>
<accession>A0A0C2PWL2</accession>
<gene>
    <name evidence="1" type="ORF">HYDPIDRAFT_120581</name>
</gene>
<organism evidence="1 2">
    <name type="scientific">Hydnomerulius pinastri MD-312</name>
    <dbReference type="NCBI Taxonomy" id="994086"/>
    <lineage>
        <taxon>Eukaryota</taxon>
        <taxon>Fungi</taxon>
        <taxon>Dikarya</taxon>
        <taxon>Basidiomycota</taxon>
        <taxon>Agaricomycotina</taxon>
        <taxon>Agaricomycetes</taxon>
        <taxon>Agaricomycetidae</taxon>
        <taxon>Boletales</taxon>
        <taxon>Boletales incertae sedis</taxon>
        <taxon>Leucogyrophana</taxon>
    </lineage>
</organism>
<keyword evidence="2" id="KW-1185">Reference proteome</keyword>
<feature type="non-terminal residue" evidence="1">
    <location>
        <position position="1"/>
    </location>
</feature>
<sequence length="141" mass="15477">PLRVECTPAFNRARNKHTTVFVPDDSIQYCKQTKALFKSENLNLDLRFVAESTPENVPTPKVDLEYLDLSGKGHLGSATSCNLVLSEGQRDTLASALRMDQERTDKLGVSLETTGTPGSGSQLTKAPRKKLYITVHSHSSC</sequence>
<dbReference type="EMBL" id="KN840351">
    <property type="protein sequence ID" value="KIJ57485.1"/>
    <property type="molecule type" value="Genomic_DNA"/>
</dbReference>
<dbReference type="OrthoDB" id="3028123at2759"/>
<dbReference type="Proteomes" id="UP000053820">
    <property type="component" value="Unassembled WGS sequence"/>
</dbReference>
<dbReference type="AlphaFoldDB" id="A0A0C2PWL2"/>
<reference evidence="1 2" key="1">
    <citation type="submission" date="2014-04" db="EMBL/GenBank/DDBJ databases">
        <title>Evolutionary Origins and Diversification of the Mycorrhizal Mutualists.</title>
        <authorList>
            <consortium name="DOE Joint Genome Institute"/>
            <consortium name="Mycorrhizal Genomics Consortium"/>
            <person name="Kohler A."/>
            <person name="Kuo A."/>
            <person name="Nagy L.G."/>
            <person name="Floudas D."/>
            <person name="Copeland A."/>
            <person name="Barry K.W."/>
            <person name="Cichocki N."/>
            <person name="Veneault-Fourrey C."/>
            <person name="LaButti K."/>
            <person name="Lindquist E.A."/>
            <person name="Lipzen A."/>
            <person name="Lundell T."/>
            <person name="Morin E."/>
            <person name="Murat C."/>
            <person name="Riley R."/>
            <person name="Ohm R."/>
            <person name="Sun H."/>
            <person name="Tunlid A."/>
            <person name="Henrissat B."/>
            <person name="Grigoriev I.V."/>
            <person name="Hibbett D.S."/>
            <person name="Martin F."/>
        </authorList>
    </citation>
    <scope>NUCLEOTIDE SEQUENCE [LARGE SCALE GENOMIC DNA]</scope>
    <source>
        <strain evidence="1 2">MD-312</strain>
    </source>
</reference>
<proteinExistence type="predicted"/>